<feature type="transmembrane region" description="Helical" evidence="1">
    <location>
        <begin position="265"/>
        <end position="284"/>
    </location>
</feature>
<feature type="transmembrane region" description="Helical" evidence="1">
    <location>
        <begin position="7"/>
        <end position="28"/>
    </location>
</feature>
<dbReference type="EMBL" id="DXEN01000054">
    <property type="protein sequence ID" value="HIX86356.1"/>
    <property type="molecule type" value="Genomic_DNA"/>
</dbReference>
<keyword evidence="1" id="KW-0472">Membrane</keyword>
<reference evidence="2" key="2">
    <citation type="submission" date="2021-04" db="EMBL/GenBank/DDBJ databases">
        <authorList>
            <person name="Gilroy R."/>
        </authorList>
    </citation>
    <scope>NUCLEOTIDE SEQUENCE</scope>
    <source>
        <strain evidence="2">ChiHecec2B26-12326</strain>
    </source>
</reference>
<gene>
    <name evidence="2" type="ORF">H9848_07085</name>
</gene>
<feature type="transmembrane region" description="Helical" evidence="1">
    <location>
        <begin position="234"/>
        <end position="253"/>
    </location>
</feature>
<evidence type="ECO:0000313" key="3">
    <source>
        <dbReference type="Proteomes" id="UP000823847"/>
    </source>
</evidence>
<evidence type="ECO:0000313" key="2">
    <source>
        <dbReference type="EMBL" id="HIX86356.1"/>
    </source>
</evidence>
<proteinExistence type="predicted"/>
<reference evidence="2" key="1">
    <citation type="journal article" date="2021" name="PeerJ">
        <title>Extensive microbial diversity within the chicken gut microbiome revealed by metagenomics and culture.</title>
        <authorList>
            <person name="Gilroy R."/>
            <person name="Ravi A."/>
            <person name="Getino M."/>
            <person name="Pursley I."/>
            <person name="Horton D.L."/>
            <person name="Alikhan N.F."/>
            <person name="Baker D."/>
            <person name="Gharbi K."/>
            <person name="Hall N."/>
            <person name="Watson M."/>
            <person name="Adriaenssens E.M."/>
            <person name="Foster-Nyarko E."/>
            <person name="Jarju S."/>
            <person name="Secka A."/>
            <person name="Antonio M."/>
            <person name="Oren A."/>
            <person name="Chaudhuri R.R."/>
            <person name="La Ragione R."/>
            <person name="Hildebrand F."/>
            <person name="Pallen M.J."/>
        </authorList>
    </citation>
    <scope>NUCLEOTIDE SEQUENCE</scope>
    <source>
        <strain evidence="2">ChiHecec2B26-12326</strain>
    </source>
</reference>
<feature type="transmembrane region" description="Helical" evidence="1">
    <location>
        <begin position="125"/>
        <end position="144"/>
    </location>
</feature>
<keyword evidence="1" id="KW-0812">Transmembrane</keyword>
<name>A0A9D1XRJ3_9BACT</name>
<accession>A0A9D1XRJ3</accession>
<organism evidence="2 3">
    <name type="scientific">Candidatus Parabacteroides intestinigallinarum</name>
    <dbReference type="NCBI Taxonomy" id="2838722"/>
    <lineage>
        <taxon>Bacteria</taxon>
        <taxon>Pseudomonadati</taxon>
        <taxon>Bacteroidota</taxon>
        <taxon>Bacteroidia</taxon>
        <taxon>Bacteroidales</taxon>
        <taxon>Tannerellaceae</taxon>
        <taxon>Parabacteroides</taxon>
    </lineage>
</organism>
<sequence>MGRSEPWVVNHTIVIWVLFVAGSVLFFGRNYGYYYCFLEQYMMFQTTPGYLHARWAEPGGMNEYVTEALSLLFTRPYGAAMVIASLLGGISACFYAYLRACRLRATMWLAWVPAYLFWLYPQESIAPLTAILLGLLTALLYTAIRATWVRYAAGFLALTATYFLSAPANLLLAALIAIYEARAGKGKARWAVAALSLAWATLLPLIALRTVYILPTREAYFSKYMCHPEYPVPPSLWVLGLSFPAIALALACLKERRTPTRKAAWRAIGPYAIVSLAMAYGLLYREDPLAQAYRYDYYARQGQWEAIADHARAHGVRDKDALIYLNLALSRTDRFTDELTRFPQIGEEGFIPHDPRSRLGLIEASEVAWQVGQVNAAQRFAFVGVLSAQRLVQPRLMKRLVETYLVTGEYRAAEKYIKLLESTPRYRAWASAQRPLLDSAVCARTDWVAAKRATLPITDNPFDLTKAFPSALAYLVDDHPDNRPAFEYAMGYLLLRKDLTTFMHYMRQRRDRGEAFPRLYQEAICLFFSSVRPDPEEYRSYKVDKAVHERLLRFLKVARSMPPAVLKEQFGDTYYYYAQFVPGPK</sequence>
<feature type="transmembrane region" description="Helical" evidence="1">
    <location>
        <begin position="156"/>
        <end position="178"/>
    </location>
</feature>
<feature type="transmembrane region" description="Helical" evidence="1">
    <location>
        <begin position="77"/>
        <end position="98"/>
    </location>
</feature>
<dbReference type="Proteomes" id="UP000823847">
    <property type="component" value="Unassembled WGS sequence"/>
</dbReference>
<feature type="transmembrane region" description="Helical" evidence="1">
    <location>
        <begin position="190"/>
        <end position="214"/>
    </location>
</feature>
<protein>
    <submittedName>
        <fullName evidence="2">Uncharacterized protein</fullName>
    </submittedName>
</protein>
<comment type="caution">
    <text evidence="2">The sequence shown here is derived from an EMBL/GenBank/DDBJ whole genome shotgun (WGS) entry which is preliminary data.</text>
</comment>
<dbReference type="Pfam" id="PF19529">
    <property type="entry name" value="DUF6057"/>
    <property type="match status" value="1"/>
</dbReference>
<dbReference type="AlphaFoldDB" id="A0A9D1XRJ3"/>
<evidence type="ECO:0000256" key="1">
    <source>
        <dbReference type="SAM" id="Phobius"/>
    </source>
</evidence>
<keyword evidence="1" id="KW-1133">Transmembrane helix</keyword>
<dbReference type="InterPro" id="IPR045692">
    <property type="entry name" value="DUF6057"/>
</dbReference>